<keyword evidence="2 6" id="KW-0597">Phosphoprotein</keyword>
<evidence type="ECO:0000256" key="4">
    <source>
        <dbReference type="ARBA" id="ARBA00022643"/>
    </source>
</evidence>
<organism evidence="8 9">
    <name type="scientific">Pseudomonas syringae</name>
    <dbReference type="NCBI Taxonomy" id="317"/>
    <lineage>
        <taxon>Bacteria</taxon>
        <taxon>Pseudomonadati</taxon>
        <taxon>Pseudomonadota</taxon>
        <taxon>Gammaproteobacteria</taxon>
        <taxon>Pseudomonadales</taxon>
        <taxon>Pseudomonadaceae</taxon>
        <taxon>Pseudomonas</taxon>
    </lineage>
</organism>
<evidence type="ECO:0000256" key="2">
    <source>
        <dbReference type="ARBA" id="ARBA00022553"/>
    </source>
</evidence>
<keyword evidence="4 6" id="KW-0288">FMN</keyword>
<keyword evidence="6" id="KW-1133">Transmembrane helix</keyword>
<comment type="cofactor">
    <cofactor evidence="6">
        <name>FMN</name>
        <dbReference type="ChEBI" id="CHEBI:58210"/>
    </cofactor>
</comment>
<feature type="domain" description="FMN-binding" evidence="7">
    <location>
        <begin position="99"/>
        <end position="190"/>
    </location>
</feature>
<accession>A0A085VAR0</accession>
<feature type="modified residue" description="FMN phosphoryl threonine" evidence="6">
    <location>
        <position position="173"/>
    </location>
</feature>
<evidence type="ECO:0000259" key="7">
    <source>
        <dbReference type="SMART" id="SM00900"/>
    </source>
</evidence>
<dbReference type="NCBIfam" id="TIGR01947">
    <property type="entry name" value="rnfG"/>
    <property type="match status" value="1"/>
</dbReference>
<evidence type="ECO:0000256" key="6">
    <source>
        <dbReference type="HAMAP-Rule" id="MF_00479"/>
    </source>
</evidence>
<dbReference type="PANTHER" id="PTHR36118:SF1">
    <property type="entry name" value="ION-TRANSLOCATING OXIDOREDUCTASE COMPLEX SUBUNIT G"/>
    <property type="match status" value="1"/>
</dbReference>
<name>A0A085VAR0_PSESX</name>
<comment type="similarity">
    <text evidence="6">Belongs to the RnfG family.</text>
</comment>
<dbReference type="Proteomes" id="UP000028643">
    <property type="component" value="Unassembled WGS sequence"/>
</dbReference>
<protein>
    <recommendedName>
        <fullName evidence="6">Ion-translocating oxidoreductase complex subunit G</fullName>
        <ecNumber evidence="6">7.-.-.-</ecNumber>
    </recommendedName>
    <alternativeName>
        <fullName evidence="6">Rnf electron transport complex subunit G</fullName>
    </alternativeName>
</protein>
<comment type="subunit">
    <text evidence="6">The complex is composed of six subunits: RnfA, RnfB, RnfC, RnfD, RnfE and RnfG.</text>
</comment>
<dbReference type="GO" id="GO:0009055">
    <property type="term" value="F:electron transfer activity"/>
    <property type="evidence" value="ECO:0007669"/>
    <property type="project" value="InterPro"/>
</dbReference>
<comment type="subcellular location">
    <subcellularLocation>
        <location evidence="6">Cell inner membrane</location>
        <topology evidence="6">Single-pass membrane protein</topology>
    </subcellularLocation>
</comment>
<proteinExistence type="inferred from homology"/>
<dbReference type="GO" id="GO:0005886">
    <property type="term" value="C:plasma membrane"/>
    <property type="evidence" value="ECO:0007669"/>
    <property type="project" value="UniProtKB-SubCell"/>
</dbReference>
<dbReference type="SMART" id="SM00900">
    <property type="entry name" value="FMN_bind"/>
    <property type="match status" value="1"/>
</dbReference>
<comment type="caution">
    <text evidence="8">The sequence shown here is derived from an EMBL/GenBank/DDBJ whole genome shotgun (WGS) entry which is preliminary data.</text>
</comment>
<dbReference type="InterPro" id="IPR010209">
    <property type="entry name" value="Ion_transpt_RnfG/RsxG"/>
</dbReference>
<dbReference type="PANTHER" id="PTHR36118">
    <property type="entry name" value="ION-TRANSLOCATING OXIDOREDUCTASE COMPLEX SUBUNIT G"/>
    <property type="match status" value="1"/>
</dbReference>
<gene>
    <name evidence="6" type="primary">rnfG</name>
    <name evidence="8" type="ORF">IV02_08835</name>
</gene>
<dbReference type="GO" id="GO:0010181">
    <property type="term" value="F:FMN binding"/>
    <property type="evidence" value="ECO:0007669"/>
    <property type="project" value="InterPro"/>
</dbReference>
<evidence type="ECO:0000256" key="3">
    <source>
        <dbReference type="ARBA" id="ARBA00022630"/>
    </source>
</evidence>
<dbReference type="EC" id="7.-.-.-" evidence="6"/>
<keyword evidence="6" id="KW-1003">Cell membrane</keyword>
<evidence type="ECO:0000256" key="1">
    <source>
        <dbReference type="ARBA" id="ARBA00022448"/>
    </source>
</evidence>
<keyword evidence="6" id="KW-0997">Cell inner membrane</keyword>
<evidence type="ECO:0000313" key="8">
    <source>
        <dbReference type="EMBL" id="KFE52523.1"/>
    </source>
</evidence>
<dbReference type="HAMAP" id="MF_00479">
    <property type="entry name" value="RsxG_RnfG"/>
    <property type="match status" value="1"/>
</dbReference>
<evidence type="ECO:0000313" key="9">
    <source>
        <dbReference type="Proteomes" id="UP000028643"/>
    </source>
</evidence>
<keyword evidence="3 6" id="KW-0285">Flavoprotein</keyword>
<sequence>MKPLSRPLAGLLLVVVICLGVGVTLVLEKTAAPAIQASRDTLRNQVLLGVIPAQSYDNQPLQQPLALPGRPPDSAVLEGFLATLESRPVAIIFHSRGQGYAGPMELLIGVSVDGRLNGIKVLSHAETVGLGGRIVSEPQWLNGFLGKSLTDPDDAGWKLKQEGGTFDQIAGATLTSRGAIDAIRETLRYFDTEKTRLLPNLTGERP</sequence>
<dbReference type="PIRSF" id="PIRSF006091">
    <property type="entry name" value="E_trnsport_RnfG"/>
    <property type="match status" value="1"/>
</dbReference>
<dbReference type="InterPro" id="IPR007329">
    <property type="entry name" value="FMN-bd"/>
</dbReference>
<reference evidence="8 9" key="1">
    <citation type="submission" date="2014-07" db="EMBL/GenBank/DDBJ databases">
        <title>Draft Genome Sequences of Environmental Pseudomonas syringae strains.</title>
        <authorList>
            <person name="Baltrus D.A."/>
            <person name="Berge O."/>
            <person name="Morris C."/>
        </authorList>
    </citation>
    <scope>NUCLEOTIDE SEQUENCE [LARGE SCALE GENOMIC DNA]</scope>
    <source>
        <strain evidence="8 9">CEB003</strain>
    </source>
</reference>
<dbReference type="RefSeq" id="WP_047573866.1">
    <property type="nucleotide sequence ID" value="NZ_JPQT01000097.1"/>
</dbReference>
<dbReference type="EMBL" id="JPQT01000097">
    <property type="protein sequence ID" value="KFE52523.1"/>
    <property type="molecule type" value="Genomic_DNA"/>
</dbReference>
<keyword evidence="6" id="KW-0472">Membrane</keyword>
<dbReference type="AlphaFoldDB" id="A0A085VAR0"/>
<dbReference type="Pfam" id="PF04205">
    <property type="entry name" value="FMN_bind"/>
    <property type="match status" value="1"/>
</dbReference>
<dbReference type="PATRIC" id="fig|317.174.peg.1806"/>
<keyword evidence="5 6" id="KW-0249">Electron transport</keyword>
<comment type="function">
    <text evidence="6">Part of a membrane-bound complex that couples electron transfer with translocation of ions across the membrane.</text>
</comment>
<dbReference type="GO" id="GO:0022900">
    <property type="term" value="P:electron transport chain"/>
    <property type="evidence" value="ECO:0007669"/>
    <property type="project" value="UniProtKB-UniRule"/>
</dbReference>
<keyword evidence="6" id="KW-1278">Translocase</keyword>
<evidence type="ECO:0000256" key="5">
    <source>
        <dbReference type="ARBA" id="ARBA00022982"/>
    </source>
</evidence>
<keyword evidence="1 6" id="KW-0813">Transport</keyword>
<keyword evidence="6" id="KW-0812">Transmembrane</keyword>